<dbReference type="InterPro" id="IPR035897">
    <property type="entry name" value="Toll_tir_struct_dom_sf"/>
</dbReference>
<dbReference type="GO" id="GO:0045087">
    <property type="term" value="P:innate immune response"/>
    <property type="evidence" value="ECO:0007669"/>
    <property type="project" value="UniProtKB-KW"/>
</dbReference>
<dbReference type="PROSITE" id="PS51450">
    <property type="entry name" value="LRR"/>
    <property type="match status" value="5"/>
</dbReference>
<evidence type="ECO:0000256" key="14">
    <source>
        <dbReference type="SAM" id="Phobius"/>
    </source>
</evidence>
<evidence type="ECO:0000256" key="10">
    <source>
        <dbReference type="ARBA" id="ARBA00023136"/>
    </source>
</evidence>
<keyword evidence="4" id="KW-0433">Leucine-rich repeat</keyword>
<dbReference type="PANTHER" id="PTHR24365:SF522">
    <property type="entry name" value="LOW QUALITY PROTEIN: TOLL-LIKE RECEPTOR 13-RELATED"/>
    <property type="match status" value="1"/>
</dbReference>
<dbReference type="SMART" id="SM00365">
    <property type="entry name" value="LRR_SD22"/>
    <property type="match status" value="9"/>
</dbReference>
<evidence type="ECO:0000256" key="11">
    <source>
        <dbReference type="ARBA" id="ARBA00023170"/>
    </source>
</evidence>
<keyword evidence="3" id="KW-0399">Innate immunity</keyword>
<dbReference type="SMART" id="SM00369">
    <property type="entry name" value="LRR_TYP"/>
    <property type="match status" value="17"/>
</dbReference>
<name>A0A6J2VPA8_CHACN</name>
<evidence type="ECO:0000256" key="8">
    <source>
        <dbReference type="ARBA" id="ARBA00022859"/>
    </source>
</evidence>
<dbReference type="GO" id="GO:0007165">
    <property type="term" value="P:signal transduction"/>
    <property type="evidence" value="ECO:0007669"/>
    <property type="project" value="InterPro"/>
</dbReference>
<dbReference type="Pfam" id="PF13855">
    <property type="entry name" value="LRR_8"/>
    <property type="match status" value="4"/>
</dbReference>
<dbReference type="SMART" id="SM00255">
    <property type="entry name" value="TIR"/>
    <property type="match status" value="1"/>
</dbReference>
<dbReference type="Proteomes" id="UP000504632">
    <property type="component" value="Chromosome 7"/>
</dbReference>
<dbReference type="AlphaFoldDB" id="A0A6J2VPA8"/>
<dbReference type="GeneID" id="115815944"/>
<accession>A0A6J2VPA8</accession>
<dbReference type="FunFam" id="3.80.10.10:FF:001164">
    <property type="entry name" value="GH01279p"/>
    <property type="match status" value="1"/>
</dbReference>
<dbReference type="PANTHER" id="PTHR24365">
    <property type="entry name" value="TOLL-LIKE RECEPTOR"/>
    <property type="match status" value="1"/>
</dbReference>
<evidence type="ECO:0000313" key="17">
    <source>
        <dbReference type="RefSeq" id="XP_030634775.1"/>
    </source>
</evidence>
<protein>
    <submittedName>
        <fullName evidence="17">Toll-like receptor 13</fullName>
    </submittedName>
</protein>
<evidence type="ECO:0000256" key="5">
    <source>
        <dbReference type="ARBA" id="ARBA00022692"/>
    </source>
</evidence>
<dbReference type="InterPro" id="IPR003591">
    <property type="entry name" value="Leu-rich_rpt_typical-subtyp"/>
</dbReference>
<keyword evidence="8" id="KW-0391">Immunity</keyword>
<feature type="transmembrane region" description="Helical" evidence="14">
    <location>
        <begin position="742"/>
        <end position="764"/>
    </location>
</feature>
<dbReference type="PRINTS" id="PR01537">
    <property type="entry name" value="INTRLKN1R1F"/>
</dbReference>
<evidence type="ECO:0000256" key="9">
    <source>
        <dbReference type="ARBA" id="ARBA00022989"/>
    </source>
</evidence>
<dbReference type="GO" id="GO:0038023">
    <property type="term" value="F:signaling receptor activity"/>
    <property type="evidence" value="ECO:0007669"/>
    <property type="project" value="TreeGrafter"/>
</dbReference>
<keyword evidence="12" id="KW-0325">Glycoprotein</keyword>
<keyword evidence="7" id="KW-0677">Repeat</keyword>
<organism evidence="16 17">
    <name type="scientific">Chanos chanos</name>
    <name type="common">Milkfish</name>
    <name type="synonym">Mugil chanos</name>
    <dbReference type="NCBI Taxonomy" id="29144"/>
    <lineage>
        <taxon>Eukaryota</taxon>
        <taxon>Metazoa</taxon>
        <taxon>Chordata</taxon>
        <taxon>Craniata</taxon>
        <taxon>Vertebrata</taxon>
        <taxon>Euteleostomi</taxon>
        <taxon>Actinopterygii</taxon>
        <taxon>Neopterygii</taxon>
        <taxon>Teleostei</taxon>
        <taxon>Ostariophysi</taxon>
        <taxon>Gonorynchiformes</taxon>
        <taxon>Chanidae</taxon>
        <taxon>Chanos</taxon>
    </lineage>
</organism>
<proteinExistence type="inferred from homology"/>
<dbReference type="Pfam" id="PF13516">
    <property type="entry name" value="LRR_6"/>
    <property type="match status" value="2"/>
</dbReference>
<evidence type="ECO:0000256" key="2">
    <source>
        <dbReference type="ARBA" id="ARBA00009634"/>
    </source>
</evidence>
<evidence type="ECO:0000256" key="4">
    <source>
        <dbReference type="ARBA" id="ARBA00022614"/>
    </source>
</evidence>
<dbReference type="InParanoid" id="A0A6J2VPA8"/>
<evidence type="ECO:0000256" key="13">
    <source>
        <dbReference type="ARBA" id="ARBA00023198"/>
    </source>
</evidence>
<evidence type="ECO:0000256" key="1">
    <source>
        <dbReference type="ARBA" id="ARBA00004479"/>
    </source>
</evidence>
<evidence type="ECO:0000256" key="7">
    <source>
        <dbReference type="ARBA" id="ARBA00022737"/>
    </source>
</evidence>
<evidence type="ECO:0000259" key="15">
    <source>
        <dbReference type="PROSITE" id="PS50104"/>
    </source>
</evidence>
<dbReference type="SUPFAM" id="SSF52058">
    <property type="entry name" value="L domain-like"/>
    <property type="match status" value="2"/>
</dbReference>
<dbReference type="RefSeq" id="XP_030634775.1">
    <property type="nucleotide sequence ID" value="XM_030778915.1"/>
</dbReference>
<reference evidence="17" key="1">
    <citation type="submission" date="2025-08" db="UniProtKB">
        <authorList>
            <consortium name="RefSeq"/>
        </authorList>
    </citation>
    <scope>IDENTIFICATION</scope>
</reference>
<feature type="domain" description="TIR" evidence="15">
    <location>
        <begin position="796"/>
        <end position="937"/>
    </location>
</feature>
<dbReference type="InterPro" id="IPR000483">
    <property type="entry name" value="Cys-rich_flank_reg_C"/>
</dbReference>
<evidence type="ECO:0000256" key="3">
    <source>
        <dbReference type="ARBA" id="ARBA00022588"/>
    </source>
</evidence>
<dbReference type="GO" id="GO:0005886">
    <property type="term" value="C:plasma membrane"/>
    <property type="evidence" value="ECO:0007669"/>
    <property type="project" value="TreeGrafter"/>
</dbReference>
<keyword evidence="16" id="KW-1185">Reference proteome</keyword>
<keyword evidence="6" id="KW-0732">Signal</keyword>
<dbReference type="PROSITE" id="PS50104">
    <property type="entry name" value="TIR"/>
    <property type="match status" value="1"/>
</dbReference>
<dbReference type="InterPro" id="IPR032675">
    <property type="entry name" value="LRR_dom_sf"/>
</dbReference>
<keyword evidence="9 14" id="KW-1133">Transmembrane helix</keyword>
<dbReference type="Gene3D" id="3.40.50.10140">
    <property type="entry name" value="Toll/interleukin-1 receptor homology (TIR) domain"/>
    <property type="match status" value="1"/>
</dbReference>
<dbReference type="PRINTS" id="PR00019">
    <property type="entry name" value="LEURICHRPT"/>
</dbReference>
<dbReference type="SUPFAM" id="SSF52200">
    <property type="entry name" value="Toll/Interleukin receptor TIR domain"/>
    <property type="match status" value="1"/>
</dbReference>
<gene>
    <name evidence="17" type="primary">LOC115815944</name>
</gene>
<evidence type="ECO:0000256" key="12">
    <source>
        <dbReference type="ARBA" id="ARBA00023180"/>
    </source>
</evidence>
<dbReference type="InterPro" id="IPR000157">
    <property type="entry name" value="TIR_dom"/>
</dbReference>
<keyword evidence="5 14" id="KW-0812">Transmembrane</keyword>
<keyword evidence="11" id="KW-0675">Receptor</keyword>
<dbReference type="InterPro" id="IPR001611">
    <property type="entry name" value="Leu-rich_rpt"/>
</dbReference>
<sequence>MRSIYTGNWFKCSVTLAFVLPFCIDGYAMTNCTVKGSLKHTESLTVICTKKGLRALPKDIPHDVRILDLSSNEMQRIKRRELERYRDLRHLNASKNQIQEVEDGAFKSVPALKELNLFSNRLTRLSKGVFRDLGNLTVLRLDGNIITTIEPSGLSLLTSLVILNLTGNHLHRIQAVQPLFTLSSVQELYMGRNEFSSFRSLEVSNTSTKLKVLDLSHNPLQFFQITTDVLPHLETLNLGFIKGSLKWDIKLKDSLRKVDELNLSGFGKRLKGTKSVLQSFYPSLTTLTLNHVGPKEVRQFINAACLIPPLRVLHLKFNNIVSLSKPMLQKCTGVTTLDLSHNSLKHFTRLAFRPMRSLTSLNLSHNKITNVPPALGKLTSLEFLDLSSNAISLLGRLEFANLTQLRILCLCENNIFILEYGVFNDLKHLEVLRLGGNKILSLAGIFEEGNLPKLRRLELQNNKLNMICRNELRGLVSLTHLLLRENQITKIEEGAFEGLRTLTHLDLQSNEISQPSLRPSVFFGLTQLRVLKLNNNYISYSCQKSLRDPPFLFLKSLQTLDISNQRHKMISELPSNFLEGLTSLQSFLANNNNLISLYPDIFINSSKLELLDISQNDLSSIAPEVFWPISKLRKLYVSRSDIRSVNFLVQANLTEICLLQMSKNKMSVINETVIRSLPKLTYLDMQGNAFSCDCGNAWFVNWAATNNDTQVVNAYTYKCNYPSKLRGKKLLHFDAESCNMDVGYFCFTSTMCLILLILLLSFFYQFLKLQVVYAYYLFLAFLYDSKLRRLQDSQGYLFDAFVSYSTHDELWVMKELLPQLEGEQRWKLCLHHRDFQAGKPIVDNIVDSIYRSRKTICVISRHYLRSNWCSKEVQVASFRLFDEKKDVLILVFLENIPDHQLSPYCRMRKLVKKHTYLSWPKLGQDTRVFWQKLKVALESGDSLNEGNAILSE</sequence>
<dbReference type="GO" id="GO:0006954">
    <property type="term" value="P:inflammatory response"/>
    <property type="evidence" value="ECO:0007669"/>
    <property type="project" value="UniProtKB-KW"/>
</dbReference>
<keyword evidence="10 14" id="KW-0472">Membrane</keyword>
<dbReference type="Pfam" id="PF01582">
    <property type="entry name" value="TIR"/>
    <property type="match status" value="1"/>
</dbReference>
<dbReference type="OrthoDB" id="1421090at2759"/>
<evidence type="ECO:0000313" key="16">
    <source>
        <dbReference type="Proteomes" id="UP000504632"/>
    </source>
</evidence>
<dbReference type="FunFam" id="3.80.10.10:FF:000770">
    <property type="entry name" value="Uncharacterized protein"/>
    <property type="match status" value="1"/>
</dbReference>
<comment type="subcellular location">
    <subcellularLocation>
        <location evidence="1">Membrane</location>
        <topology evidence="1">Single-pass type I membrane protein</topology>
    </subcellularLocation>
</comment>
<comment type="similarity">
    <text evidence="2">Belongs to the Toll-like receptor family.</text>
</comment>
<dbReference type="FunFam" id="3.40.50.10140:FF:000001">
    <property type="entry name" value="Toll-like receptor 2"/>
    <property type="match status" value="1"/>
</dbReference>
<dbReference type="Gene3D" id="3.80.10.10">
    <property type="entry name" value="Ribonuclease Inhibitor"/>
    <property type="match status" value="6"/>
</dbReference>
<dbReference type="SMART" id="SM00082">
    <property type="entry name" value="LRRCT"/>
    <property type="match status" value="1"/>
</dbReference>
<keyword evidence="13" id="KW-0395">Inflammatory response</keyword>
<evidence type="ECO:0000256" key="6">
    <source>
        <dbReference type="ARBA" id="ARBA00022729"/>
    </source>
</evidence>